<dbReference type="InterPro" id="IPR006750">
    <property type="entry name" value="YdcZ"/>
</dbReference>
<dbReference type="AlphaFoldDB" id="A0A7Y0EEM8"/>
<reference evidence="2 3" key="1">
    <citation type="submission" date="2020-04" db="EMBL/GenBank/DDBJ databases">
        <authorList>
            <person name="Doyle D.A."/>
        </authorList>
    </citation>
    <scope>NUCLEOTIDE SEQUENCE [LARGE SCALE GENOMIC DNA]</scope>
    <source>
        <strain evidence="2 3">P21</strain>
    </source>
</reference>
<gene>
    <name evidence="2" type="ORF">HBE96_05300</name>
</gene>
<sequence length="143" mass="15361">MLGIIFSIVAGVCMSLQGVFNTRLGEKIGLWETNVIVQGTAFLLTMVTLFLLGNGNFKNIKYCNKIYLLGGLLGVIITFTVMEGIATLGATYSIATILVAQLTAAALIDAFGVFGTHQVKFHITKIIGVCIMIIGIVVFKWKG</sequence>
<name>A0A7Y0EEM8_9CLOT</name>
<comment type="caution">
    <text evidence="2">The sequence shown here is derived from an EMBL/GenBank/DDBJ whole genome shotgun (WGS) entry which is preliminary data.</text>
</comment>
<feature type="transmembrane region" description="Helical" evidence="1">
    <location>
        <begin position="66"/>
        <end position="86"/>
    </location>
</feature>
<dbReference type="Pfam" id="PF04657">
    <property type="entry name" value="DMT_YdcZ"/>
    <property type="match status" value="1"/>
</dbReference>
<feature type="transmembrane region" description="Helical" evidence="1">
    <location>
        <begin position="123"/>
        <end position="141"/>
    </location>
</feature>
<organism evidence="2 3">
    <name type="scientific">Clostridium muellerianum</name>
    <dbReference type="NCBI Taxonomy" id="2716538"/>
    <lineage>
        <taxon>Bacteria</taxon>
        <taxon>Bacillati</taxon>
        <taxon>Bacillota</taxon>
        <taxon>Clostridia</taxon>
        <taxon>Eubacteriales</taxon>
        <taxon>Clostridiaceae</taxon>
        <taxon>Clostridium</taxon>
    </lineage>
</organism>
<evidence type="ECO:0000256" key="1">
    <source>
        <dbReference type="SAM" id="Phobius"/>
    </source>
</evidence>
<keyword evidence="3" id="KW-1185">Reference proteome</keyword>
<keyword evidence="1" id="KW-1133">Transmembrane helix</keyword>
<evidence type="ECO:0000313" key="3">
    <source>
        <dbReference type="Proteomes" id="UP000537131"/>
    </source>
</evidence>
<reference evidence="2 3" key="2">
    <citation type="submission" date="2020-06" db="EMBL/GenBank/DDBJ databases">
        <title>Complete Genome Sequence of Clostridium muelleri sp. nov. P21T, an Acid-Alcohol Producing Acetogen Isolated from Old Hay.</title>
        <authorList>
            <person name="Duncan K.E."/>
            <person name="Tanner R.S."/>
        </authorList>
    </citation>
    <scope>NUCLEOTIDE SEQUENCE [LARGE SCALE GENOMIC DNA]</scope>
    <source>
        <strain evidence="2 3">P21</strain>
    </source>
</reference>
<keyword evidence="1" id="KW-0812">Transmembrane</keyword>
<protein>
    <submittedName>
        <fullName evidence="2">DMT family transporter</fullName>
    </submittedName>
</protein>
<dbReference type="GO" id="GO:0005886">
    <property type="term" value="C:plasma membrane"/>
    <property type="evidence" value="ECO:0007669"/>
    <property type="project" value="TreeGrafter"/>
</dbReference>
<proteinExistence type="predicted"/>
<evidence type="ECO:0000313" key="2">
    <source>
        <dbReference type="EMBL" id="NMM62111.1"/>
    </source>
</evidence>
<dbReference type="Proteomes" id="UP000537131">
    <property type="component" value="Unassembled WGS sequence"/>
</dbReference>
<accession>A0A7Y0EEM8</accession>
<feature type="transmembrane region" description="Helical" evidence="1">
    <location>
        <begin position="92"/>
        <end position="111"/>
    </location>
</feature>
<dbReference type="PANTHER" id="PTHR34821:SF3">
    <property type="entry name" value="MEMBRANE PROTEIN"/>
    <property type="match status" value="1"/>
</dbReference>
<dbReference type="RefSeq" id="WP_169296717.1">
    <property type="nucleotide sequence ID" value="NZ_JABBNI010000010.1"/>
</dbReference>
<dbReference type="EMBL" id="JABBNI010000010">
    <property type="protein sequence ID" value="NMM62111.1"/>
    <property type="molecule type" value="Genomic_DNA"/>
</dbReference>
<dbReference type="PANTHER" id="PTHR34821">
    <property type="entry name" value="INNER MEMBRANE PROTEIN YDCZ"/>
    <property type="match status" value="1"/>
</dbReference>
<keyword evidence="1" id="KW-0472">Membrane</keyword>
<feature type="transmembrane region" description="Helical" evidence="1">
    <location>
        <begin position="35"/>
        <end position="54"/>
    </location>
</feature>